<organism evidence="6 7">
    <name type="scientific">Paludibacterium paludis</name>
    <dbReference type="NCBI Taxonomy" id="1225769"/>
    <lineage>
        <taxon>Bacteria</taxon>
        <taxon>Pseudomonadati</taxon>
        <taxon>Pseudomonadota</taxon>
        <taxon>Betaproteobacteria</taxon>
        <taxon>Neisseriales</taxon>
        <taxon>Chromobacteriaceae</taxon>
        <taxon>Paludibacterium</taxon>
    </lineage>
</organism>
<keyword evidence="3" id="KW-0010">Activator</keyword>
<evidence type="ECO:0000259" key="5">
    <source>
        <dbReference type="PROSITE" id="PS50956"/>
    </source>
</evidence>
<dbReference type="InterPro" id="IPR036388">
    <property type="entry name" value="WH-like_DNA-bd_sf"/>
</dbReference>
<evidence type="ECO:0000256" key="1">
    <source>
        <dbReference type="ARBA" id="ARBA00023015"/>
    </source>
</evidence>
<dbReference type="SMART" id="SM00344">
    <property type="entry name" value="HTH_ASNC"/>
    <property type="match status" value="1"/>
</dbReference>
<dbReference type="FunFam" id="3.30.70.920:FF:000001">
    <property type="entry name" value="Transcriptional regulator, AsnC family"/>
    <property type="match status" value="1"/>
</dbReference>
<dbReference type="InterPro" id="IPR019888">
    <property type="entry name" value="Tscrpt_reg_AsnC-like"/>
</dbReference>
<name>A0A918P1W8_9NEIS</name>
<dbReference type="PANTHER" id="PTHR30154">
    <property type="entry name" value="LEUCINE-RESPONSIVE REGULATORY PROTEIN"/>
    <property type="match status" value="1"/>
</dbReference>
<dbReference type="SUPFAM" id="SSF54909">
    <property type="entry name" value="Dimeric alpha+beta barrel"/>
    <property type="match status" value="1"/>
</dbReference>
<evidence type="ECO:0000313" key="6">
    <source>
        <dbReference type="EMBL" id="GGY10827.1"/>
    </source>
</evidence>
<dbReference type="InterPro" id="IPR000485">
    <property type="entry name" value="AsnC-type_HTH_dom"/>
</dbReference>
<dbReference type="GO" id="GO:0005829">
    <property type="term" value="C:cytosol"/>
    <property type="evidence" value="ECO:0007669"/>
    <property type="project" value="TreeGrafter"/>
</dbReference>
<dbReference type="PANTHER" id="PTHR30154:SF0">
    <property type="entry name" value="LEUCINE-RESPONSIVE REGULATORY PROTEIN"/>
    <property type="match status" value="1"/>
</dbReference>
<dbReference type="GO" id="GO:0043565">
    <property type="term" value="F:sequence-specific DNA binding"/>
    <property type="evidence" value="ECO:0007669"/>
    <property type="project" value="InterPro"/>
</dbReference>
<dbReference type="SUPFAM" id="SSF46785">
    <property type="entry name" value="Winged helix' DNA-binding domain"/>
    <property type="match status" value="1"/>
</dbReference>
<reference evidence="6" key="2">
    <citation type="submission" date="2020-09" db="EMBL/GenBank/DDBJ databases">
        <authorList>
            <person name="Sun Q."/>
            <person name="Kim S."/>
        </authorList>
    </citation>
    <scope>NUCLEOTIDE SEQUENCE</scope>
    <source>
        <strain evidence="6">KCTC 32182</strain>
    </source>
</reference>
<evidence type="ECO:0000313" key="7">
    <source>
        <dbReference type="Proteomes" id="UP000645257"/>
    </source>
</evidence>
<dbReference type="InterPro" id="IPR019887">
    <property type="entry name" value="Tscrpt_reg_AsnC/Lrp_C"/>
</dbReference>
<evidence type="ECO:0000256" key="2">
    <source>
        <dbReference type="ARBA" id="ARBA00023125"/>
    </source>
</evidence>
<sequence length="163" mass="18689">MKKNLPVERRLDKLDLKILRLLQSHGRISMTELAERIGLSTTPCTERVRRLEREGVIEGYYARLNPQAMGAQLLVFVEIKLSAKSGDIFDAFRRDVCNIPEILECHLVSGEFDYLIKARLPDMSMYRKLLGEILLQLPAANESRSYVVMEEVKETLQLPIADN</sequence>
<dbReference type="AlphaFoldDB" id="A0A918P1W8"/>
<keyword evidence="1" id="KW-0805">Transcription regulation</keyword>
<dbReference type="Pfam" id="PF13412">
    <property type="entry name" value="HTH_24"/>
    <property type="match status" value="1"/>
</dbReference>
<dbReference type="Proteomes" id="UP000645257">
    <property type="component" value="Unassembled WGS sequence"/>
</dbReference>
<evidence type="ECO:0000256" key="4">
    <source>
        <dbReference type="ARBA" id="ARBA00023163"/>
    </source>
</evidence>
<dbReference type="PRINTS" id="PR00033">
    <property type="entry name" value="HTHASNC"/>
</dbReference>
<dbReference type="GO" id="GO:0043200">
    <property type="term" value="P:response to amino acid"/>
    <property type="evidence" value="ECO:0007669"/>
    <property type="project" value="TreeGrafter"/>
</dbReference>
<dbReference type="FunFam" id="1.10.10.10:FF:000235">
    <property type="entry name" value="AsnC family transcriptional regulator"/>
    <property type="match status" value="1"/>
</dbReference>
<feature type="domain" description="HTH asnC-type" evidence="5">
    <location>
        <begin position="11"/>
        <end position="72"/>
    </location>
</feature>
<evidence type="ECO:0000256" key="3">
    <source>
        <dbReference type="ARBA" id="ARBA00023159"/>
    </source>
</evidence>
<protein>
    <submittedName>
        <fullName evidence="6">AsnC family transcriptional regulator</fullName>
    </submittedName>
</protein>
<gene>
    <name evidence="6" type="primary">lrp</name>
    <name evidence="6" type="ORF">GCM10011289_12030</name>
</gene>
<dbReference type="EMBL" id="BMYX01000005">
    <property type="protein sequence ID" value="GGY10827.1"/>
    <property type="molecule type" value="Genomic_DNA"/>
</dbReference>
<dbReference type="RefSeq" id="WP_189532276.1">
    <property type="nucleotide sequence ID" value="NZ_BMYX01000005.1"/>
</dbReference>
<comment type="caution">
    <text evidence="6">The sequence shown here is derived from an EMBL/GenBank/DDBJ whole genome shotgun (WGS) entry which is preliminary data.</text>
</comment>
<dbReference type="Gene3D" id="3.30.70.920">
    <property type="match status" value="1"/>
</dbReference>
<dbReference type="InterPro" id="IPR011991">
    <property type="entry name" value="ArsR-like_HTH"/>
</dbReference>
<reference evidence="6" key="1">
    <citation type="journal article" date="2014" name="Int. J. Syst. Evol. Microbiol.">
        <title>Complete genome sequence of Corynebacterium casei LMG S-19264T (=DSM 44701T), isolated from a smear-ripened cheese.</title>
        <authorList>
            <consortium name="US DOE Joint Genome Institute (JGI-PGF)"/>
            <person name="Walter F."/>
            <person name="Albersmeier A."/>
            <person name="Kalinowski J."/>
            <person name="Ruckert C."/>
        </authorList>
    </citation>
    <scope>NUCLEOTIDE SEQUENCE</scope>
    <source>
        <strain evidence="6">KCTC 32182</strain>
    </source>
</reference>
<dbReference type="GO" id="GO:0006355">
    <property type="term" value="P:regulation of DNA-templated transcription"/>
    <property type="evidence" value="ECO:0007669"/>
    <property type="project" value="UniProtKB-ARBA"/>
</dbReference>
<dbReference type="PROSITE" id="PS00519">
    <property type="entry name" value="HTH_ASNC_1"/>
    <property type="match status" value="1"/>
</dbReference>
<accession>A0A918P1W8</accession>
<dbReference type="InterPro" id="IPR036390">
    <property type="entry name" value="WH_DNA-bd_sf"/>
</dbReference>
<dbReference type="Pfam" id="PF01037">
    <property type="entry name" value="AsnC_trans_reg"/>
    <property type="match status" value="1"/>
</dbReference>
<keyword evidence="7" id="KW-1185">Reference proteome</keyword>
<dbReference type="InterPro" id="IPR011008">
    <property type="entry name" value="Dimeric_a/b-barrel"/>
</dbReference>
<proteinExistence type="predicted"/>
<dbReference type="PROSITE" id="PS50956">
    <property type="entry name" value="HTH_ASNC_2"/>
    <property type="match status" value="1"/>
</dbReference>
<dbReference type="Gene3D" id="1.10.10.10">
    <property type="entry name" value="Winged helix-like DNA-binding domain superfamily/Winged helix DNA-binding domain"/>
    <property type="match status" value="1"/>
</dbReference>
<keyword evidence="2" id="KW-0238">DNA-binding</keyword>
<dbReference type="InterPro" id="IPR019885">
    <property type="entry name" value="Tscrpt_reg_HTH_AsnC-type_CS"/>
</dbReference>
<dbReference type="CDD" id="cd00090">
    <property type="entry name" value="HTH_ARSR"/>
    <property type="match status" value="1"/>
</dbReference>
<keyword evidence="4" id="KW-0804">Transcription</keyword>